<reference evidence="1 2" key="2">
    <citation type="submission" date="2020-08" db="EMBL/GenBank/DDBJ databases">
        <authorList>
            <person name="Ueki A."/>
            <person name="Tonouchi A."/>
        </authorList>
    </citation>
    <scope>NUCLEOTIDE SEQUENCE [LARGE SCALE GENOMIC DNA]</scope>
    <source>
        <strain evidence="1 2">CTTW</strain>
    </source>
</reference>
<dbReference type="Gene3D" id="1.10.10.10">
    <property type="entry name" value="Winged helix-like DNA-binding domain superfamily/Winged helix DNA-binding domain"/>
    <property type="match status" value="1"/>
</dbReference>
<dbReference type="InterPro" id="IPR036388">
    <property type="entry name" value="WH-like_DNA-bd_sf"/>
</dbReference>
<dbReference type="SUPFAM" id="SSF46785">
    <property type="entry name" value="Winged helix' DNA-binding domain"/>
    <property type="match status" value="1"/>
</dbReference>
<proteinExistence type="predicted"/>
<dbReference type="GO" id="GO:0003700">
    <property type="term" value="F:DNA-binding transcription factor activity"/>
    <property type="evidence" value="ECO:0007669"/>
    <property type="project" value="InterPro"/>
</dbReference>
<dbReference type="KEGG" id="acht:bsdcttw_24770"/>
<dbReference type="Pfam" id="PF01475">
    <property type="entry name" value="FUR"/>
    <property type="match status" value="1"/>
</dbReference>
<reference evidence="1 2" key="1">
    <citation type="submission" date="2020-08" db="EMBL/GenBank/DDBJ databases">
        <title>Draft genome sequencing of an Anaerocolumna strain isolated from anoxic soil subjected to BSD treatment.</title>
        <authorList>
            <person name="Uek A."/>
            <person name="Tonouchi A."/>
        </authorList>
    </citation>
    <scope>NUCLEOTIDE SEQUENCE [LARGE SCALE GENOMIC DNA]</scope>
    <source>
        <strain evidence="1 2">CTTW</strain>
    </source>
</reference>
<keyword evidence="2" id="KW-1185">Reference proteome</keyword>
<evidence type="ECO:0000313" key="1">
    <source>
        <dbReference type="EMBL" id="BCJ99436.1"/>
    </source>
</evidence>
<evidence type="ECO:0000313" key="2">
    <source>
        <dbReference type="Proteomes" id="UP000515703"/>
    </source>
</evidence>
<gene>
    <name evidence="1" type="ORF">bsdcttw_24770</name>
</gene>
<sequence>MNVAMEKEAVLAKFHKKELIINQLRKKKFRITEQRRLLIEVILEDECSSCKEIYYKAVKKDPTVGIATVYRMVKTLEDLGVINRKNLYQIDYKNLNLKEEQVLFIDEETDKTVKVKKGLWFNELQKTLAAQGITDIDNITVLIKNHKNEDEDEYCDEELFASCGCQNTSCKYHCKKRDKLA</sequence>
<dbReference type="AlphaFoldDB" id="A0A7I8DT17"/>
<dbReference type="RefSeq" id="WP_225903644.1">
    <property type="nucleotide sequence ID" value="NZ_AP023368.1"/>
</dbReference>
<evidence type="ECO:0008006" key="3">
    <source>
        <dbReference type="Google" id="ProtNLM"/>
    </source>
</evidence>
<organism evidence="1 2">
    <name type="scientific">Anaerocolumna chitinilytica</name>
    <dbReference type="NCBI Taxonomy" id="1727145"/>
    <lineage>
        <taxon>Bacteria</taxon>
        <taxon>Bacillati</taxon>
        <taxon>Bacillota</taxon>
        <taxon>Clostridia</taxon>
        <taxon>Lachnospirales</taxon>
        <taxon>Lachnospiraceae</taxon>
        <taxon>Anaerocolumna</taxon>
    </lineage>
</organism>
<accession>A0A7I8DT17</accession>
<dbReference type="Proteomes" id="UP000515703">
    <property type="component" value="Chromosome"/>
</dbReference>
<dbReference type="EMBL" id="AP023368">
    <property type="protein sequence ID" value="BCJ99436.1"/>
    <property type="molecule type" value="Genomic_DNA"/>
</dbReference>
<dbReference type="InterPro" id="IPR036390">
    <property type="entry name" value="WH_DNA-bd_sf"/>
</dbReference>
<name>A0A7I8DT17_9FIRM</name>
<dbReference type="InterPro" id="IPR002481">
    <property type="entry name" value="FUR"/>
</dbReference>
<protein>
    <recommendedName>
        <fullName evidence="3">Fur family transcriptional regulator</fullName>
    </recommendedName>
</protein>